<dbReference type="Proteomes" id="UP001060070">
    <property type="component" value="Chromosome"/>
</dbReference>
<name>A0AB38T4U1_9HYPH</name>
<dbReference type="RefSeq" id="WP_024503215.1">
    <property type="nucleotide sequence ID" value="NZ_CP088147.1"/>
</dbReference>
<evidence type="ECO:0000313" key="2">
    <source>
        <dbReference type="Proteomes" id="UP001060070"/>
    </source>
</evidence>
<evidence type="ECO:0000313" key="1">
    <source>
        <dbReference type="EMBL" id="UTU49855.1"/>
    </source>
</evidence>
<reference evidence="1 2" key="1">
    <citation type="journal article" date="2022" name="Microbiol. Resour. Announc.">
        <title>Complete Genome Sequence of Mesorhizobium ciceri Strain R30, a Rhizobium Used as a Commercial Inoculant for Chickpea in Argentina.</title>
        <authorList>
            <person name="Foresto E."/>
            <person name="Revale S."/>
            <person name="Primo E."/>
            <person name="Nievas F."/>
            <person name="Carezzano E."/>
            <person name="Puente M."/>
            <person name="Alzari P."/>
            <person name="Mart M."/>
            <person name="Ben-Assaya M."/>
            <person name="Mornico D."/>
            <person name="Santoro M."/>
            <person name="Mart F."/>
            <person name="Giordano W."/>
            <person name="Bogino P."/>
        </authorList>
    </citation>
    <scope>NUCLEOTIDE SEQUENCE [LARGE SCALE GENOMIC DNA]</scope>
    <source>
        <strain evidence="1 2">R30</strain>
    </source>
</reference>
<dbReference type="AlphaFoldDB" id="A0AB38T4U1"/>
<protein>
    <submittedName>
        <fullName evidence="1">DUF3102 domain-containing protein</fullName>
    </submittedName>
</protein>
<dbReference type="InterPro" id="IPR021451">
    <property type="entry name" value="DUF3102"/>
</dbReference>
<sequence length="190" mass="20888">MSNRLPILASEAKKAHKDVGTFTGMAAVQALKAGEVLAEAKALCGHGHWAAWLRSTSISERSAQRYMLMHRAGLKPAIVADLGFAAAERYAGLGMKLLPAEGGAACLVFGDEDIDHVGLAYWWRATGPHVVYWCIQFIGEGEVLHLHHTIPIWLLGAMEVDRVERHDLYKLQPATQEEALDFITRFEDAA</sequence>
<dbReference type="Pfam" id="PF11300">
    <property type="entry name" value="DUF3102"/>
    <property type="match status" value="1"/>
</dbReference>
<accession>A0AB38T4U1</accession>
<dbReference type="EMBL" id="CP088147">
    <property type="protein sequence ID" value="UTU49855.1"/>
    <property type="molecule type" value="Genomic_DNA"/>
</dbReference>
<keyword evidence="2" id="KW-1185">Reference proteome</keyword>
<organism evidence="1 2">
    <name type="scientific">Mesorhizobium ciceri</name>
    <dbReference type="NCBI Taxonomy" id="39645"/>
    <lineage>
        <taxon>Bacteria</taxon>
        <taxon>Pseudomonadati</taxon>
        <taxon>Pseudomonadota</taxon>
        <taxon>Alphaproteobacteria</taxon>
        <taxon>Hyphomicrobiales</taxon>
        <taxon>Phyllobacteriaceae</taxon>
        <taxon>Mesorhizobium</taxon>
    </lineage>
</organism>
<proteinExistence type="predicted"/>
<gene>
    <name evidence="1" type="ORF">LRP29_20435</name>
</gene>